<organism evidence="2 3">
    <name type="scientific">Saccharococcus caldoxylosilyticus</name>
    <dbReference type="NCBI Taxonomy" id="81408"/>
    <lineage>
        <taxon>Bacteria</taxon>
        <taxon>Bacillati</taxon>
        <taxon>Bacillota</taxon>
        <taxon>Bacilli</taxon>
        <taxon>Bacillales</taxon>
        <taxon>Anoxybacillaceae</taxon>
        <taxon>Saccharococcus</taxon>
    </lineage>
</organism>
<keyword evidence="1" id="KW-1133">Transmembrane helix</keyword>
<protein>
    <submittedName>
        <fullName evidence="2">Uncharacterized protein</fullName>
    </submittedName>
</protein>
<dbReference type="PATRIC" id="fig|81408.3.peg.4244"/>
<evidence type="ECO:0000256" key="1">
    <source>
        <dbReference type="SAM" id="Phobius"/>
    </source>
</evidence>
<name>A0A150M5R6_9BACL</name>
<evidence type="ECO:0000313" key="2">
    <source>
        <dbReference type="EMBL" id="KYD19711.1"/>
    </source>
</evidence>
<dbReference type="AlphaFoldDB" id="A0A150M5R6"/>
<proteinExistence type="predicted"/>
<keyword evidence="1" id="KW-0812">Transmembrane</keyword>
<reference evidence="2 3" key="1">
    <citation type="submission" date="2016-01" db="EMBL/GenBank/DDBJ databases">
        <title>Draft Genome Sequences of Seven Thermophilic Sporeformers Isolated from Foods.</title>
        <authorList>
            <person name="Berendsen E.M."/>
            <person name="Wells-Bennik M.H."/>
            <person name="Krawcyk A.O."/>
            <person name="De Jong A."/>
            <person name="Holsappel S."/>
            <person name="Eijlander R.T."/>
            <person name="Kuipers O.P."/>
        </authorList>
    </citation>
    <scope>NUCLEOTIDE SEQUENCE [LARGE SCALE GENOMIC DNA]</scope>
    <source>
        <strain evidence="2 3">B4119</strain>
    </source>
</reference>
<feature type="transmembrane region" description="Helical" evidence="1">
    <location>
        <begin position="12"/>
        <end position="32"/>
    </location>
</feature>
<sequence length="47" mass="5472">MTGKRTSELGILSAGSFFVHIDVEFAGIYRISVERLKRMRCREIKRN</sequence>
<comment type="caution">
    <text evidence="2">The sequence shown here is derived from an EMBL/GenBank/DDBJ whole genome shotgun (WGS) entry which is preliminary data.</text>
</comment>
<dbReference type="EMBL" id="LQYS01000006">
    <property type="protein sequence ID" value="KYD19711.1"/>
    <property type="molecule type" value="Genomic_DNA"/>
</dbReference>
<dbReference type="STRING" id="81408.B4119_3223"/>
<gene>
    <name evidence="2" type="ORF">B4119_3223</name>
</gene>
<accession>A0A150M5R6</accession>
<dbReference type="Proteomes" id="UP000075455">
    <property type="component" value="Unassembled WGS sequence"/>
</dbReference>
<keyword evidence="1" id="KW-0472">Membrane</keyword>
<evidence type="ECO:0000313" key="3">
    <source>
        <dbReference type="Proteomes" id="UP000075455"/>
    </source>
</evidence>